<feature type="region of interest" description="Disordered" evidence="1">
    <location>
        <begin position="10"/>
        <end position="35"/>
    </location>
</feature>
<dbReference type="EMBL" id="KN833943">
    <property type="protein sequence ID" value="KIK14348.1"/>
    <property type="molecule type" value="Genomic_DNA"/>
</dbReference>
<evidence type="ECO:0000256" key="1">
    <source>
        <dbReference type="SAM" id="MobiDB-lite"/>
    </source>
</evidence>
<dbReference type="Proteomes" id="UP000054018">
    <property type="component" value="Unassembled WGS sequence"/>
</dbReference>
<proteinExistence type="predicted"/>
<gene>
    <name evidence="2" type="ORF">PISMIDRAFT_17358</name>
</gene>
<reference evidence="2 3" key="1">
    <citation type="submission" date="2014-04" db="EMBL/GenBank/DDBJ databases">
        <authorList>
            <consortium name="DOE Joint Genome Institute"/>
            <person name="Kuo A."/>
            <person name="Kohler A."/>
            <person name="Costa M.D."/>
            <person name="Nagy L.G."/>
            <person name="Floudas D."/>
            <person name="Copeland A."/>
            <person name="Barry K.W."/>
            <person name="Cichocki N."/>
            <person name="Veneault-Fourrey C."/>
            <person name="LaButti K."/>
            <person name="Lindquist E.A."/>
            <person name="Lipzen A."/>
            <person name="Lundell T."/>
            <person name="Morin E."/>
            <person name="Murat C."/>
            <person name="Sun H."/>
            <person name="Tunlid A."/>
            <person name="Henrissat B."/>
            <person name="Grigoriev I.V."/>
            <person name="Hibbett D.S."/>
            <person name="Martin F."/>
            <person name="Nordberg H.P."/>
            <person name="Cantor M.N."/>
            <person name="Hua S.X."/>
        </authorList>
    </citation>
    <scope>NUCLEOTIDE SEQUENCE [LARGE SCALE GENOMIC DNA]</scope>
    <source>
        <strain evidence="2 3">441</strain>
    </source>
</reference>
<evidence type="ECO:0000313" key="2">
    <source>
        <dbReference type="EMBL" id="KIK14348.1"/>
    </source>
</evidence>
<dbReference type="OrthoDB" id="2700795at2759"/>
<reference evidence="3" key="2">
    <citation type="submission" date="2015-01" db="EMBL/GenBank/DDBJ databases">
        <title>Evolutionary Origins and Diversification of the Mycorrhizal Mutualists.</title>
        <authorList>
            <consortium name="DOE Joint Genome Institute"/>
            <consortium name="Mycorrhizal Genomics Consortium"/>
            <person name="Kohler A."/>
            <person name="Kuo A."/>
            <person name="Nagy L.G."/>
            <person name="Floudas D."/>
            <person name="Copeland A."/>
            <person name="Barry K.W."/>
            <person name="Cichocki N."/>
            <person name="Veneault-Fourrey C."/>
            <person name="LaButti K."/>
            <person name="Lindquist E.A."/>
            <person name="Lipzen A."/>
            <person name="Lundell T."/>
            <person name="Morin E."/>
            <person name="Murat C."/>
            <person name="Riley R."/>
            <person name="Ohm R."/>
            <person name="Sun H."/>
            <person name="Tunlid A."/>
            <person name="Henrissat B."/>
            <person name="Grigoriev I.V."/>
            <person name="Hibbett D.S."/>
            <person name="Martin F."/>
        </authorList>
    </citation>
    <scope>NUCLEOTIDE SEQUENCE [LARGE SCALE GENOMIC DNA]</scope>
    <source>
        <strain evidence="3">441</strain>
    </source>
</reference>
<dbReference type="HOGENOM" id="CLU_170515_0_0_1"/>
<organism evidence="2 3">
    <name type="scientific">Pisolithus microcarpus 441</name>
    <dbReference type="NCBI Taxonomy" id="765257"/>
    <lineage>
        <taxon>Eukaryota</taxon>
        <taxon>Fungi</taxon>
        <taxon>Dikarya</taxon>
        <taxon>Basidiomycota</taxon>
        <taxon>Agaricomycotina</taxon>
        <taxon>Agaricomycetes</taxon>
        <taxon>Agaricomycetidae</taxon>
        <taxon>Boletales</taxon>
        <taxon>Sclerodermatineae</taxon>
        <taxon>Pisolithaceae</taxon>
        <taxon>Pisolithus</taxon>
    </lineage>
</organism>
<feature type="compositionally biased region" description="Polar residues" evidence="1">
    <location>
        <begin position="24"/>
        <end position="35"/>
    </location>
</feature>
<dbReference type="AlphaFoldDB" id="A0A0C9Z2S6"/>
<evidence type="ECO:0000313" key="3">
    <source>
        <dbReference type="Proteomes" id="UP000054018"/>
    </source>
</evidence>
<keyword evidence="3" id="KW-1185">Reference proteome</keyword>
<accession>A0A0C9Z2S6</accession>
<sequence>MDDEEVFFFPQAPSQPTAKHKHNQSPLSPQHSLNLSIPLSSTRSTVPIPIPLNHLTNPTMGKIILGAVSEEMWPFMWAYNYMFDTLGNVI</sequence>
<name>A0A0C9Z2S6_9AGAM</name>
<protein>
    <submittedName>
        <fullName evidence="2">Uncharacterized protein</fullName>
    </submittedName>
</protein>